<name>W9W6B9_9EURO</name>
<organism evidence="2 3">
    <name type="scientific">Cladophialophora yegresii CBS 114405</name>
    <dbReference type="NCBI Taxonomy" id="1182544"/>
    <lineage>
        <taxon>Eukaryota</taxon>
        <taxon>Fungi</taxon>
        <taxon>Dikarya</taxon>
        <taxon>Ascomycota</taxon>
        <taxon>Pezizomycotina</taxon>
        <taxon>Eurotiomycetes</taxon>
        <taxon>Chaetothyriomycetidae</taxon>
        <taxon>Chaetothyriales</taxon>
        <taxon>Herpotrichiellaceae</taxon>
        <taxon>Cladophialophora</taxon>
    </lineage>
</organism>
<feature type="region of interest" description="Disordered" evidence="1">
    <location>
        <begin position="1"/>
        <end position="161"/>
    </location>
</feature>
<evidence type="ECO:0000313" key="2">
    <source>
        <dbReference type="EMBL" id="EXJ54104.1"/>
    </source>
</evidence>
<feature type="compositionally biased region" description="Basic and acidic residues" evidence="1">
    <location>
        <begin position="43"/>
        <end position="61"/>
    </location>
</feature>
<feature type="compositionally biased region" description="Basic residues" evidence="1">
    <location>
        <begin position="151"/>
        <end position="161"/>
    </location>
</feature>
<feature type="compositionally biased region" description="Basic and acidic residues" evidence="1">
    <location>
        <begin position="79"/>
        <end position="88"/>
    </location>
</feature>
<dbReference type="RefSeq" id="XP_007761619.1">
    <property type="nucleotide sequence ID" value="XM_007763429.1"/>
</dbReference>
<protein>
    <submittedName>
        <fullName evidence="2">Uncharacterized protein</fullName>
    </submittedName>
</protein>
<dbReference type="GeneID" id="19184004"/>
<feature type="compositionally biased region" description="Polar residues" evidence="1">
    <location>
        <begin position="68"/>
        <end position="78"/>
    </location>
</feature>
<dbReference type="HOGENOM" id="CLU_1643522_0_0_1"/>
<accession>W9W6B9</accession>
<gene>
    <name evidence="2" type="ORF">A1O7_09441</name>
</gene>
<feature type="compositionally biased region" description="Polar residues" evidence="1">
    <location>
        <begin position="121"/>
        <end position="140"/>
    </location>
</feature>
<dbReference type="Proteomes" id="UP000019473">
    <property type="component" value="Unassembled WGS sequence"/>
</dbReference>
<sequence>MDQYKRQRYRSASIHSTADGVVHHSSAQDSAPDTDVQSSMQIEPHRPETPDSDADAGRLEDPAENENVHQAQQSSPDSHLSHEHHDADQSPDCHINSPLNRCPTFVRRQAQSLLPRRSISAGKQSPTLSKEQGAMTQGAMSTPTLPSSPPTRKRARLQRRV</sequence>
<evidence type="ECO:0000313" key="3">
    <source>
        <dbReference type="Proteomes" id="UP000019473"/>
    </source>
</evidence>
<feature type="compositionally biased region" description="Polar residues" evidence="1">
    <location>
        <begin position="25"/>
        <end position="41"/>
    </location>
</feature>
<reference evidence="2 3" key="1">
    <citation type="submission" date="2013-03" db="EMBL/GenBank/DDBJ databases">
        <title>The Genome Sequence of Cladophialophora yegresii CBS 114405.</title>
        <authorList>
            <consortium name="The Broad Institute Genomics Platform"/>
            <person name="Cuomo C."/>
            <person name="de Hoog S."/>
            <person name="Gorbushina A."/>
            <person name="Walker B."/>
            <person name="Young S.K."/>
            <person name="Zeng Q."/>
            <person name="Gargeya S."/>
            <person name="Fitzgerald M."/>
            <person name="Haas B."/>
            <person name="Abouelleil A."/>
            <person name="Allen A.W."/>
            <person name="Alvarado L."/>
            <person name="Arachchi H.M."/>
            <person name="Berlin A.M."/>
            <person name="Chapman S.B."/>
            <person name="Gainer-Dewar J."/>
            <person name="Goldberg J."/>
            <person name="Griggs A."/>
            <person name="Gujja S."/>
            <person name="Hansen M."/>
            <person name="Howarth C."/>
            <person name="Imamovic A."/>
            <person name="Ireland A."/>
            <person name="Larimer J."/>
            <person name="McCowan C."/>
            <person name="Murphy C."/>
            <person name="Pearson M."/>
            <person name="Poon T.W."/>
            <person name="Priest M."/>
            <person name="Roberts A."/>
            <person name="Saif S."/>
            <person name="Shea T."/>
            <person name="Sisk P."/>
            <person name="Sykes S."/>
            <person name="Wortman J."/>
            <person name="Nusbaum C."/>
            <person name="Birren B."/>
        </authorList>
    </citation>
    <scope>NUCLEOTIDE SEQUENCE [LARGE SCALE GENOMIC DNA]</scope>
    <source>
        <strain evidence="2 3">CBS 114405</strain>
    </source>
</reference>
<dbReference type="EMBL" id="AMGW01000007">
    <property type="protein sequence ID" value="EXJ54104.1"/>
    <property type="molecule type" value="Genomic_DNA"/>
</dbReference>
<evidence type="ECO:0000256" key="1">
    <source>
        <dbReference type="SAM" id="MobiDB-lite"/>
    </source>
</evidence>
<dbReference type="AlphaFoldDB" id="W9W6B9"/>
<keyword evidence="3" id="KW-1185">Reference proteome</keyword>
<comment type="caution">
    <text evidence="2">The sequence shown here is derived from an EMBL/GenBank/DDBJ whole genome shotgun (WGS) entry which is preliminary data.</text>
</comment>
<dbReference type="OrthoDB" id="4161222at2759"/>
<dbReference type="VEuPathDB" id="FungiDB:A1O7_09441"/>
<proteinExistence type="predicted"/>